<protein>
    <submittedName>
        <fullName evidence="5">Voltage-gated potassium channel beta-2 subunit</fullName>
    </submittedName>
</protein>
<evidence type="ECO:0000256" key="2">
    <source>
        <dbReference type="ARBA" id="ARBA00022857"/>
    </source>
</evidence>
<keyword evidence="2" id="KW-0521">NADP</keyword>
<dbReference type="SUPFAM" id="SSF55821">
    <property type="entry name" value="YrdC/RibB"/>
    <property type="match status" value="1"/>
</dbReference>
<dbReference type="InterPro" id="IPR017945">
    <property type="entry name" value="DHBP_synth_RibB-like_a/b_dom"/>
</dbReference>
<dbReference type="GO" id="GO:0009231">
    <property type="term" value="P:riboflavin biosynthetic process"/>
    <property type="evidence" value="ECO:0007669"/>
    <property type="project" value="UniProtKB-UniPathway"/>
</dbReference>
<dbReference type="GO" id="GO:0034220">
    <property type="term" value="P:monoatomic ion transmembrane transport"/>
    <property type="evidence" value="ECO:0007669"/>
    <property type="project" value="UniProtKB-KW"/>
</dbReference>
<dbReference type="PANTHER" id="PTHR43150">
    <property type="entry name" value="HYPERKINETIC, ISOFORM M"/>
    <property type="match status" value="1"/>
</dbReference>
<dbReference type="GO" id="GO:0008686">
    <property type="term" value="F:3,4-dihydroxy-2-butanone-4-phosphate synthase activity"/>
    <property type="evidence" value="ECO:0007669"/>
    <property type="project" value="InterPro"/>
</dbReference>
<dbReference type="SUPFAM" id="SSF51430">
    <property type="entry name" value="NAD(P)-linked oxidoreductase"/>
    <property type="match status" value="2"/>
</dbReference>
<dbReference type="Proteomes" id="UP000383932">
    <property type="component" value="Unassembled WGS sequence"/>
</dbReference>
<dbReference type="OrthoDB" id="1720422at2759"/>
<reference evidence="5 6" key="1">
    <citation type="journal article" date="2019" name="Fungal Biol. Biotechnol.">
        <title>Draft genome sequence of fastidious pathogen Ceratobasidium theobromae, which causes vascular-streak dieback in Theobroma cacao.</title>
        <authorList>
            <person name="Ali S.S."/>
            <person name="Asman A."/>
            <person name="Shao J."/>
            <person name="Firmansyah A.P."/>
            <person name="Susilo A.W."/>
            <person name="Rosmana A."/>
            <person name="McMahon P."/>
            <person name="Junaid M."/>
            <person name="Guest D."/>
            <person name="Kheng T.Y."/>
            <person name="Meinhardt L.W."/>
            <person name="Bailey B.A."/>
        </authorList>
    </citation>
    <scope>NUCLEOTIDE SEQUENCE [LARGE SCALE GENOMIC DNA]</scope>
    <source>
        <strain evidence="5 6">CT2</strain>
    </source>
</reference>
<comment type="caution">
    <text evidence="5">The sequence shown here is derived from an EMBL/GenBank/DDBJ whole genome shotgun (WGS) entry which is preliminary data.</text>
</comment>
<dbReference type="EMBL" id="SSOP01000014">
    <property type="protein sequence ID" value="KAB5594984.1"/>
    <property type="molecule type" value="Genomic_DNA"/>
</dbReference>
<feature type="domain" description="NADP-dependent oxidoreductase" evidence="4">
    <location>
        <begin position="296"/>
        <end position="604"/>
    </location>
</feature>
<evidence type="ECO:0000256" key="3">
    <source>
        <dbReference type="ARBA" id="ARBA00023002"/>
    </source>
</evidence>
<dbReference type="PRINTS" id="PR01577">
    <property type="entry name" value="KCNABCHANNEL"/>
</dbReference>
<proteinExistence type="inferred from homology"/>
<dbReference type="UniPathway" id="UPA00275"/>
<keyword evidence="6" id="KW-1185">Reference proteome</keyword>
<keyword evidence="3" id="KW-0560">Oxidoreductase</keyword>
<dbReference type="Gene3D" id="3.20.20.100">
    <property type="entry name" value="NADP-dependent oxidoreductase domain"/>
    <property type="match status" value="2"/>
</dbReference>
<keyword evidence="5" id="KW-0406">Ion transport</keyword>
<keyword evidence="5" id="KW-0407">Ion channel</keyword>
<comment type="similarity">
    <text evidence="1">Belongs to the shaker potassium channel beta subunit family.</text>
</comment>
<organism evidence="5 6">
    <name type="scientific">Ceratobasidium theobromae</name>
    <dbReference type="NCBI Taxonomy" id="1582974"/>
    <lineage>
        <taxon>Eukaryota</taxon>
        <taxon>Fungi</taxon>
        <taxon>Dikarya</taxon>
        <taxon>Basidiomycota</taxon>
        <taxon>Agaricomycotina</taxon>
        <taxon>Agaricomycetes</taxon>
        <taxon>Cantharellales</taxon>
        <taxon>Ceratobasidiaceae</taxon>
        <taxon>Ceratobasidium</taxon>
    </lineage>
</organism>
<dbReference type="InterPro" id="IPR005399">
    <property type="entry name" value="K_chnl_volt-dep_bsu_KCNAB-rel"/>
</dbReference>
<dbReference type="AlphaFoldDB" id="A0A5N5QTG7"/>
<dbReference type="GO" id="GO:0016491">
    <property type="term" value="F:oxidoreductase activity"/>
    <property type="evidence" value="ECO:0007669"/>
    <property type="project" value="UniProtKB-KW"/>
</dbReference>
<evidence type="ECO:0000313" key="5">
    <source>
        <dbReference type="EMBL" id="KAB5594984.1"/>
    </source>
</evidence>
<dbReference type="InterPro" id="IPR023210">
    <property type="entry name" value="NADP_OxRdtase_dom"/>
</dbReference>
<dbReference type="Pfam" id="PF00926">
    <property type="entry name" value="DHBP_synthase"/>
    <property type="match status" value="2"/>
</dbReference>
<dbReference type="Gene3D" id="3.90.870.10">
    <property type="entry name" value="DHBP synthase"/>
    <property type="match status" value="2"/>
</dbReference>
<feature type="domain" description="NADP-dependent oxidoreductase" evidence="4">
    <location>
        <begin position="701"/>
        <end position="1008"/>
    </location>
</feature>
<accession>A0A5N5QTG7</accession>
<name>A0A5N5QTG7_9AGAM</name>
<sequence length="1022" mass="114442">MAPIAINTSPQLQSVLPLKAAAMMAEPAFKFDSMEDALAAFARGEFIVVMDDENRENEGDLIAAASTITTEKMAWFIKHTSYLLELICFFLPGTTTGISAHDRALTARKLVDSEVRPEEFTRPGHMVPLRARPGGVLARKGHTEAAIDMCNLTGLPAGGLLCELVNDDEQGSMARRDDCRVFANRWGLKMISVEMIANWRREREYQYLNLNSSPDLAPHVYTTSDSSIVFVILSPLRQASKGQMRIYKDHPVPVRPYLPFLSRPRTILHSHNTTSPKNMQFRRLGASGLRVPVFSLGGWLTFGGTVKGDPVKEIVKTAFENGINMIDLAETYAHGESEREIGRVLDELAIRRSDLILTGKIFFGLGRKGPNDVGLSRKHIIEGVNETLERLRTDYVDIIFAHRPDPTVPMEEIVRAFNHVIDTGKAFYWGTSEWSARQVEEAHHIASKLNLIPPIAEQVQYHCLHRQRFESEYKYLYEKYGYGTTIWSALASGLLTGKYNDGIPKGSRFDTNPEFFKQTVESLSKEECVSPSNLGYCGLTTIVNSGQKKLEKVKELAAFAEKELGCSVAHLALAWAASHPNASTVILGATKPEQVLDNLKALDVIKKITPQARILVLIQHNWRGSVVTDHELGTNKSRQNHGHICKNGNHPAASTNYHHIVHKSIGQMVVKNSEVKVEYDPKNMEFRRLGRAGLRVPVFSLGGWLTFGGKVKGDPVKEIVKLAFENGINMIDVAESYSKGESEREIGRVLEELGIRRSDLVISSKIFFGQADRKGPNDKGLSRKHVIEGMKEILERLRVDYVDIIFAHRPDPTVPMEEVVRAFNHLIDTGKAFYWGTSEWSAREIEEAYHVATDLKLIPPITEQVQYNCFHRQRFESEYRYLYDKYGYGTTVWSPLASGILTGKYNNGIPEGSRFSTNPEFFTSRIESLSKEEGQKIIAQVKELTKFAETELECSVTILALAWAAKTPRQTSTVILGASSPEQLLENLKALGTLKKLTPEVREKINKILGDTPASEPNLRPL</sequence>
<evidence type="ECO:0000259" key="4">
    <source>
        <dbReference type="Pfam" id="PF00248"/>
    </source>
</evidence>
<dbReference type="InterPro" id="IPR036812">
    <property type="entry name" value="NAD(P)_OxRdtase_dom_sf"/>
</dbReference>
<keyword evidence="5" id="KW-0813">Transport</keyword>
<dbReference type="InterPro" id="IPR000422">
    <property type="entry name" value="DHBP_synthase_RibB"/>
</dbReference>
<gene>
    <name evidence="5" type="ORF">CTheo_1617</name>
</gene>
<dbReference type="Pfam" id="PF00248">
    <property type="entry name" value="Aldo_ket_red"/>
    <property type="match status" value="2"/>
</dbReference>
<evidence type="ECO:0000313" key="6">
    <source>
        <dbReference type="Proteomes" id="UP000383932"/>
    </source>
</evidence>
<evidence type="ECO:0000256" key="1">
    <source>
        <dbReference type="ARBA" id="ARBA00006515"/>
    </source>
</evidence>
<dbReference type="PANTHER" id="PTHR43150:SF2">
    <property type="entry name" value="HYPERKINETIC, ISOFORM M"/>
    <property type="match status" value="1"/>
</dbReference>